<evidence type="ECO:0000256" key="8">
    <source>
        <dbReference type="ARBA" id="ARBA00022692"/>
    </source>
</evidence>
<evidence type="ECO:0000256" key="12">
    <source>
        <dbReference type="RuleBase" id="RU363112"/>
    </source>
</evidence>
<evidence type="ECO:0000313" key="14">
    <source>
        <dbReference type="EMBL" id="KAK3343091.1"/>
    </source>
</evidence>
<dbReference type="GO" id="GO:0004376">
    <property type="term" value="F:GPI mannosyltransferase activity"/>
    <property type="evidence" value="ECO:0007669"/>
    <property type="project" value="InterPro"/>
</dbReference>
<comment type="similarity">
    <text evidence="3 12">Belongs to the PIGV family.</text>
</comment>
<dbReference type="RefSeq" id="XP_062680884.1">
    <property type="nucleotide sequence ID" value="XM_062824741.1"/>
</dbReference>
<sequence>MTTTTSPRSKISTSSALTHPHRTIFKSFALWKLFLLAIAVGSTLVNDRAYDTSADLLLIGNDEPLSVNDGNGVAELLRNFGKRLVTRFTSWDAIYFVSAAKRGYVYEQEWAFGTGLVVCMKGVLRALQTLGLPMPLTTSPTALAEATTALLLSNASHLLASLVLYHLTLLLPLSGSSSSPYQTKKLALLTSLLYIFSPAGLFLSAPYAESSCALFSFLGWWFYARSCLSDPDGVFASFSGGKDATGSSKEKRPGRSGLTLKGDINLLLAGLSFGLATLFRSNGILNGLPFAWEVLSILSGLVTTSGGGRGRVPLLKTLRRLIALGLGGIFVAAGSIAPQTVAWLRYCPSGSLWLFNKFLSPEVVAVSGTSGGSGSARGYGGSGVGAGVSAGAGGGLEELVAQEAREWCGAVVPSIYTFVQKHYWNVGFLRYWTLPNIPLFLLAAPMLAILVKSALDQLSQRSPPSPATATVTVNSDTKSKTPPKTLASGSNSSSASDTPSSGSVKSDEVVTQQLAPESTTTATQQRMQILIRSAAAEQVLLVVLAVSTYHVQIITRISSGYPLWYWWLAQQLIDGHKQKKKLGKGIVVFMVMYAAIQGVLFTSFLPPA</sequence>
<dbReference type="Pfam" id="PF04188">
    <property type="entry name" value="Mannosyl_trans2"/>
    <property type="match status" value="1"/>
</dbReference>
<comment type="pathway">
    <text evidence="2 12">Glycolipid biosynthesis; glycosylphosphatidylinositol-anchor biosynthesis.</text>
</comment>
<keyword evidence="10 12" id="KW-1133">Transmembrane helix</keyword>
<dbReference type="PANTHER" id="PTHR12468">
    <property type="entry name" value="GPI MANNOSYLTRANSFERASE 2"/>
    <property type="match status" value="1"/>
</dbReference>
<dbReference type="GeneID" id="87861895"/>
<evidence type="ECO:0000256" key="5">
    <source>
        <dbReference type="ARBA" id="ARBA00022502"/>
    </source>
</evidence>
<dbReference type="EC" id="2.4.1.-" evidence="12"/>
<keyword evidence="11 12" id="KW-0472">Membrane</keyword>
<accession>A0AAE0MRJ1</accession>
<keyword evidence="15" id="KW-1185">Reference proteome</keyword>
<evidence type="ECO:0000256" key="11">
    <source>
        <dbReference type="ARBA" id="ARBA00023136"/>
    </source>
</evidence>
<proteinExistence type="inferred from homology"/>
<keyword evidence="6 12" id="KW-0328">Glycosyltransferase</keyword>
<feature type="region of interest" description="Disordered" evidence="13">
    <location>
        <begin position="459"/>
        <end position="519"/>
    </location>
</feature>
<feature type="compositionally biased region" description="Polar residues" evidence="13">
    <location>
        <begin position="459"/>
        <end position="482"/>
    </location>
</feature>
<comment type="caution">
    <text evidence="12">Lacks conserved residue(s) required for the propagation of feature annotation.</text>
</comment>
<feature type="compositionally biased region" description="Low complexity" evidence="13">
    <location>
        <begin position="488"/>
        <end position="503"/>
    </location>
</feature>
<feature type="compositionally biased region" description="Polar residues" evidence="13">
    <location>
        <begin position="509"/>
        <end position="519"/>
    </location>
</feature>
<evidence type="ECO:0000256" key="13">
    <source>
        <dbReference type="SAM" id="MobiDB-lite"/>
    </source>
</evidence>
<feature type="transmembrane region" description="Helical" evidence="12">
    <location>
        <begin position="186"/>
        <end position="208"/>
    </location>
</feature>
<evidence type="ECO:0000256" key="1">
    <source>
        <dbReference type="ARBA" id="ARBA00004477"/>
    </source>
</evidence>
<dbReference type="GO" id="GO:0000009">
    <property type="term" value="F:alpha-1,6-mannosyltransferase activity"/>
    <property type="evidence" value="ECO:0007669"/>
    <property type="project" value="InterPro"/>
</dbReference>
<gene>
    <name evidence="14" type="ORF">B0H65DRAFT_428167</name>
</gene>
<feature type="transmembrane region" description="Helical" evidence="12">
    <location>
        <begin position="258"/>
        <end position="278"/>
    </location>
</feature>
<evidence type="ECO:0000256" key="6">
    <source>
        <dbReference type="ARBA" id="ARBA00022676"/>
    </source>
</evidence>
<evidence type="ECO:0000256" key="9">
    <source>
        <dbReference type="ARBA" id="ARBA00022824"/>
    </source>
</evidence>
<dbReference type="EMBL" id="JAUEPP010000005">
    <property type="protein sequence ID" value="KAK3343091.1"/>
    <property type="molecule type" value="Genomic_DNA"/>
</dbReference>
<reference evidence="14" key="2">
    <citation type="submission" date="2023-06" db="EMBL/GenBank/DDBJ databases">
        <authorList>
            <consortium name="Lawrence Berkeley National Laboratory"/>
            <person name="Haridas S."/>
            <person name="Hensen N."/>
            <person name="Bonometti L."/>
            <person name="Westerberg I."/>
            <person name="Brannstrom I.O."/>
            <person name="Guillou S."/>
            <person name="Cros-Aarteil S."/>
            <person name="Calhoun S."/>
            <person name="Kuo A."/>
            <person name="Mondo S."/>
            <person name="Pangilinan J."/>
            <person name="Riley R."/>
            <person name="Labutti K."/>
            <person name="Andreopoulos B."/>
            <person name="Lipzen A."/>
            <person name="Chen C."/>
            <person name="Yanf M."/>
            <person name="Daum C."/>
            <person name="Ng V."/>
            <person name="Clum A."/>
            <person name="Steindorff A."/>
            <person name="Ohm R."/>
            <person name="Martin F."/>
            <person name="Silar P."/>
            <person name="Natvig D."/>
            <person name="Lalanne C."/>
            <person name="Gautier V."/>
            <person name="Ament-Velasquez S.L."/>
            <person name="Kruys A."/>
            <person name="Hutchinson M.I."/>
            <person name="Powell A.J."/>
            <person name="Barry K."/>
            <person name="Miller A.N."/>
            <person name="Grigoriev I.V."/>
            <person name="Debuchy R."/>
            <person name="Gladieux P."/>
            <person name="Thoren M.H."/>
            <person name="Johannesson H."/>
        </authorList>
    </citation>
    <scope>NUCLEOTIDE SEQUENCE</scope>
    <source>
        <strain evidence="14">CBS 560.94</strain>
    </source>
</reference>
<keyword evidence="8 12" id="KW-0812">Transmembrane</keyword>
<feature type="transmembrane region" description="Helical" evidence="12">
    <location>
        <begin position="155"/>
        <end position="174"/>
    </location>
</feature>
<evidence type="ECO:0000256" key="10">
    <source>
        <dbReference type="ARBA" id="ARBA00022989"/>
    </source>
</evidence>
<dbReference type="GO" id="GO:0006506">
    <property type="term" value="P:GPI anchor biosynthetic process"/>
    <property type="evidence" value="ECO:0007669"/>
    <property type="project" value="UniProtKB-KW"/>
</dbReference>
<feature type="transmembrane region" description="Helical" evidence="12">
    <location>
        <begin position="586"/>
        <end position="605"/>
    </location>
</feature>
<reference evidence="14" key="1">
    <citation type="journal article" date="2023" name="Mol. Phylogenet. Evol.">
        <title>Genome-scale phylogeny and comparative genomics of the fungal order Sordariales.</title>
        <authorList>
            <person name="Hensen N."/>
            <person name="Bonometti L."/>
            <person name="Westerberg I."/>
            <person name="Brannstrom I.O."/>
            <person name="Guillou S."/>
            <person name="Cros-Aarteil S."/>
            <person name="Calhoun S."/>
            <person name="Haridas S."/>
            <person name="Kuo A."/>
            <person name="Mondo S."/>
            <person name="Pangilinan J."/>
            <person name="Riley R."/>
            <person name="LaButti K."/>
            <person name="Andreopoulos B."/>
            <person name="Lipzen A."/>
            <person name="Chen C."/>
            <person name="Yan M."/>
            <person name="Daum C."/>
            <person name="Ng V."/>
            <person name="Clum A."/>
            <person name="Steindorff A."/>
            <person name="Ohm R.A."/>
            <person name="Martin F."/>
            <person name="Silar P."/>
            <person name="Natvig D.O."/>
            <person name="Lalanne C."/>
            <person name="Gautier V."/>
            <person name="Ament-Velasquez S.L."/>
            <person name="Kruys A."/>
            <person name="Hutchinson M.I."/>
            <person name="Powell A.J."/>
            <person name="Barry K."/>
            <person name="Miller A.N."/>
            <person name="Grigoriev I.V."/>
            <person name="Debuchy R."/>
            <person name="Gladieux P."/>
            <person name="Hiltunen Thoren M."/>
            <person name="Johannesson H."/>
        </authorList>
    </citation>
    <scope>NUCLEOTIDE SEQUENCE</scope>
    <source>
        <strain evidence="14">CBS 560.94</strain>
    </source>
</reference>
<keyword evidence="9 12" id="KW-0256">Endoplasmic reticulum</keyword>
<keyword evidence="7 12" id="KW-0808">Transferase</keyword>
<dbReference type="PANTHER" id="PTHR12468:SF2">
    <property type="entry name" value="GPI MANNOSYLTRANSFERASE 2"/>
    <property type="match status" value="1"/>
</dbReference>
<name>A0AAE0MRJ1_9PEZI</name>
<dbReference type="InterPro" id="IPR007315">
    <property type="entry name" value="PIG-V/Gpi18"/>
</dbReference>
<dbReference type="GO" id="GO:0031501">
    <property type="term" value="C:mannosyltransferase complex"/>
    <property type="evidence" value="ECO:0007669"/>
    <property type="project" value="TreeGrafter"/>
</dbReference>
<comment type="subcellular location">
    <subcellularLocation>
        <location evidence="1 12">Endoplasmic reticulum membrane</location>
        <topology evidence="1 12">Multi-pass membrane protein</topology>
    </subcellularLocation>
</comment>
<evidence type="ECO:0000313" key="15">
    <source>
        <dbReference type="Proteomes" id="UP001278500"/>
    </source>
</evidence>
<protein>
    <recommendedName>
        <fullName evidence="4 12">GPI mannosyltransferase 2</fullName>
        <ecNumber evidence="12">2.4.1.-</ecNumber>
    </recommendedName>
</protein>
<dbReference type="Proteomes" id="UP001278500">
    <property type="component" value="Unassembled WGS sequence"/>
</dbReference>
<evidence type="ECO:0000256" key="2">
    <source>
        <dbReference type="ARBA" id="ARBA00004687"/>
    </source>
</evidence>
<dbReference type="GO" id="GO:0005789">
    <property type="term" value="C:endoplasmic reticulum membrane"/>
    <property type="evidence" value="ECO:0007669"/>
    <property type="project" value="UniProtKB-SubCell"/>
</dbReference>
<dbReference type="AlphaFoldDB" id="A0AAE0MRJ1"/>
<feature type="transmembrane region" description="Helical" evidence="12">
    <location>
        <begin position="290"/>
        <end position="309"/>
    </location>
</feature>
<evidence type="ECO:0000256" key="3">
    <source>
        <dbReference type="ARBA" id="ARBA00008698"/>
    </source>
</evidence>
<evidence type="ECO:0000256" key="4">
    <source>
        <dbReference type="ARBA" id="ARBA00013795"/>
    </source>
</evidence>
<evidence type="ECO:0000256" key="7">
    <source>
        <dbReference type="ARBA" id="ARBA00022679"/>
    </source>
</evidence>
<feature type="transmembrane region" description="Helical" evidence="12">
    <location>
        <begin position="431"/>
        <end position="451"/>
    </location>
</feature>
<organism evidence="14 15">
    <name type="scientific">Neurospora tetraspora</name>
    <dbReference type="NCBI Taxonomy" id="94610"/>
    <lineage>
        <taxon>Eukaryota</taxon>
        <taxon>Fungi</taxon>
        <taxon>Dikarya</taxon>
        <taxon>Ascomycota</taxon>
        <taxon>Pezizomycotina</taxon>
        <taxon>Sordariomycetes</taxon>
        <taxon>Sordariomycetidae</taxon>
        <taxon>Sordariales</taxon>
        <taxon>Sordariaceae</taxon>
        <taxon>Neurospora</taxon>
    </lineage>
</organism>
<keyword evidence="5 12" id="KW-0337">GPI-anchor biosynthesis</keyword>
<comment type="caution">
    <text evidence="14">The sequence shown here is derived from an EMBL/GenBank/DDBJ whole genome shotgun (WGS) entry which is preliminary data.</text>
</comment>
<feature type="transmembrane region" description="Helical" evidence="12">
    <location>
        <begin position="321"/>
        <end position="344"/>
    </location>
</feature>
<comment type="function">
    <text evidence="12">Mannosyltransferase involved in glycosylphosphatidylinositol-anchor biosynthesis.</text>
</comment>